<sequence length="101" mass="11615">MVLSLSLFLPCKDKITKEAFMSHFTIKLRQILHKTRDEWAKFAIREMEISPNTITKFYGYKSSCDLEQVLKQDENDANSDICSTPCARSLTSDVSKTTIFD</sequence>
<dbReference type="AlphaFoldDB" id="A0A7Z2MW90"/>
<accession>A0A7Z2MW90</accession>
<reference evidence="1" key="3">
    <citation type="submission" date="2019-12" db="EMBL/GenBank/DDBJ databases">
        <authorList>
            <consortium name="NCBI Pathogen Detection Project"/>
        </authorList>
    </citation>
    <scope>NUCLEOTIDE SEQUENCE</scope>
    <source>
        <strain evidence="1">1930</strain>
    </source>
</reference>
<protein>
    <submittedName>
        <fullName evidence="1">Uncharacterized protein</fullName>
    </submittedName>
</protein>
<reference evidence="2 3" key="2">
    <citation type="submission" date="2018-12" db="EMBL/GenBank/DDBJ databases">
        <title>Genomic insights into the evolutionary origins and pathogenicity of five Vibrio parahaemolyticus strains isolated from the shrimp with acute hepatopancreatic necrosis disease (AHPND).</title>
        <authorList>
            <person name="Yang Q."/>
            <person name="Dong X."/>
            <person name="Xie G."/>
            <person name="Fu S."/>
            <person name="Zou P."/>
            <person name="Sun J."/>
            <person name="Wang Y."/>
            <person name="Huang J."/>
        </authorList>
    </citation>
    <scope>NUCLEOTIDE SEQUENCE [LARGE SCALE GENOMIC DNA]</scope>
    <source>
        <strain evidence="2 3">20160303005-1</strain>
    </source>
</reference>
<evidence type="ECO:0000313" key="1">
    <source>
        <dbReference type="EMBL" id="HAS6676754.1"/>
    </source>
</evidence>
<dbReference type="Proteomes" id="UP000856022">
    <property type="component" value="Unassembled WGS sequence"/>
</dbReference>
<name>A0A7Z2MW90_VIBPH</name>
<proteinExistence type="predicted"/>
<reference evidence="1" key="1">
    <citation type="journal article" date="2018" name="Genome Biol.">
        <title>SKESA: strategic k-mer extension for scrupulous assemblies.</title>
        <authorList>
            <person name="Souvorov A."/>
            <person name="Agarwala R."/>
            <person name="Lipman D.J."/>
        </authorList>
    </citation>
    <scope>NUCLEOTIDE SEQUENCE</scope>
    <source>
        <strain evidence="1">1930</strain>
    </source>
</reference>
<dbReference type="EMBL" id="CP034299">
    <property type="protein sequence ID" value="QHH11567.1"/>
    <property type="molecule type" value="Genomic_DNA"/>
</dbReference>
<organism evidence="1">
    <name type="scientific">Vibrio parahaemolyticus</name>
    <dbReference type="NCBI Taxonomy" id="670"/>
    <lineage>
        <taxon>Bacteria</taxon>
        <taxon>Pseudomonadati</taxon>
        <taxon>Pseudomonadota</taxon>
        <taxon>Gammaproteobacteria</taxon>
        <taxon>Vibrionales</taxon>
        <taxon>Vibrionaceae</taxon>
        <taxon>Vibrio</taxon>
    </lineage>
</organism>
<dbReference type="EMBL" id="DACQKT010000003">
    <property type="protein sequence ID" value="HAS6676754.1"/>
    <property type="molecule type" value="Genomic_DNA"/>
</dbReference>
<gene>
    <name evidence="2" type="ORF">EHC69_19895</name>
    <name evidence="1" type="ORF">I7278_08020</name>
</gene>
<dbReference type="Proteomes" id="UP000464718">
    <property type="component" value="Chromosome ii"/>
</dbReference>
<evidence type="ECO:0000313" key="3">
    <source>
        <dbReference type="Proteomes" id="UP000464718"/>
    </source>
</evidence>
<evidence type="ECO:0000313" key="2">
    <source>
        <dbReference type="EMBL" id="QHH11567.1"/>
    </source>
</evidence>